<evidence type="ECO:0000313" key="2">
    <source>
        <dbReference type="Proteomes" id="UP000299102"/>
    </source>
</evidence>
<dbReference type="EMBL" id="BGZK01000545">
    <property type="protein sequence ID" value="GBP49446.1"/>
    <property type="molecule type" value="Genomic_DNA"/>
</dbReference>
<proteinExistence type="predicted"/>
<protein>
    <submittedName>
        <fullName evidence="1">Uncharacterized protein</fullName>
    </submittedName>
</protein>
<sequence length="98" mass="11047">MRRNTKKLFLHLRQDIENPSITTTKAGNPTANLVNEHTRLVVETCVIRHIKAPELIMILCRKAISDACISRHYFRFSVGLISRPSARDNAGPEATPSH</sequence>
<reference evidence="1 2" key="1">
    <citation type="journal article" date="2019" name="Commun. Biol.">
        <title>The bagworm genome reveals a unique fibroin gene that provides high tensile strength.</title>
        <authorList>
            <person name="Kono N."/>
            <person name="Nakamura H."/>
            <person name="Ohtoshi R."/>
            <person name="Tomita M."/>
            <person name="Numata K."/>
            <person name="Arakawa K."/>
        </authorList>
    </citation>
    <scope>NUCLEOTIDE SEQUENCE [LARGE SCALE GENOMIC DNA]</scope>
</reference>
<organism evidence="1 2">
    <name type="scientific">Eumeta variegata</name>
    <name type="common">Bagworm moth</name>
    <name type="synonym">Eumeta japonica</name>
    <dbReference type="NCBI Taxonomy" id="151549"/>
    <lineage>
        <taxon>Eukaryota</taxon>
        <taxon>Metazoa</taxon>
        <taxon>Ecdysozoa</taxon>
        <taxon>Arthropoda</taxon>
        <taxon>Hexapoda</taxon>
        <taxon>Insecta</taxon>
        <taxon>Pterygota</taxon>
        <taxon>Neoptera</taxon>
        <taxon>Endopterygota</taxon>
        <taxon>Lepidoptera</taxon>
        <taxon>Glossata</taxon>
        <taxon>Ditrysia</taxon>
        <taxon>Tineoidea</taxon>
        <taxon>Psychidae</taxon>
        <taxon>Oiketicinae</taxon>
        <taxon>Eumeta</taxon>
    </lineage>
</organism>
<name>A0A4C1WDH2_EUMVA</name>
<evidence type="ECO:0000313" key="1">
    <source>
        <dbReference type="EMBL" id="GBP49446.1"/>
    </source>
</evidence>
<accession>A0A4C1WDH2</accession>
<dbReference type="Proteomes" id="UP000299102">
    <property type="component" value="Unassembled WGS sequence"/>
</dbReference>
<comment type="caution">
    <text evidence="1">The sequence shown here is derived from an EMBL/GenBank/DDBJ whole genome shotgun (WGS) entry which is preliminary data.</text>
</comment>
<keyword evidence="2" id="KW-1185">Reference proteome</keyword>
<dbReference type="AlphaFoldDB" id="A0A4C1WDH2"/>
<gene>
    <name evidence="1" type="ORF">EVAR_25660_1</name>
</gene>